<gene>
    <name evidence="2" type="ORF">EGW08_023626</name>
</gene>
<keyword evidence="3" id="KW-1185">Reference proteome</keyword>
<dbReference type="EMBL" id="RQTK01002216">
    <property type="protein sequence ID" value="RUS68612.1"/>
    <property type="molecule type" value="Genomic_DNA"/>
</dbReference>
<evidence type="ECO:0000256" key="1">
    <source>
        <dbReference type="SAM" id="MobiDB-lite"/>
    </source>
</evidence>
<sequence>MNIYGCIPSPFLASPSTLTYWAHAASLAGITSSDPNLIASTSAALGLKKSHLPFNLCDVIRKSNSETTLRPTTSRASEDVPSSIRLSTSRVGSLASAAGIRHASISREDQERLQLHIHMQMQQLRRHHQHHQQQIQQRYEQDARQHHSHHQPFSASSPPPVGNGLAPLKALCDSDVSSFMGKSSTEPGTSRTAKALAGDDGSTPGGGDGNGLKFGINRILSDDFGKAKNEKGKTS</sequence>
<accession>A0A3S1AUH0</accession>
<protein>
    <submittedName>
        <fullName evidence="2">Uncharacterized protein</fullName>
    </submittedName>
</protein>
<feature type="compositionally biased region" description="Basic and acidic residues" evidence="1">
    <location>
        <begin position="220"/>
        <end position="235"/>
    </location>
</feature>
<name>A0A3S1AUH0_ELYCH</name>
<organism evidence="2 3">
    <name type="scientific">Elysia chlorotica</name>
    <name type="common">Eastern emerald elysia</name>
    <name type="synonym">Sea slug</name>
    <dbReference type="NCBI Taxonomy" id="188477"/>
    <lineage>
        <taxon>Eukaryota</taxon>
        <taxon>Metazoa</taxon>
        <taxon>Spiralia</taxon>
        <taxon>Lophotrochozoa</taxon>
        <taxon>Mollusca</taxon>
        <taxon>Gastropoda</taxon>
        <taxon>Heterobranchia</taxon>
        <taxon>Euthyneura</taxon>
        <taxon>Panpulmonata</taxon>
        <taxon>Sacoglossa</taxon>
        <taxon>Placobranchoidea</taxon>
        <taxon>Plakobranchidae</taxon>
        <taxon>Elysia</taxon>
    </lineage>
</organism>
<feature type="region of interest" description="Disordered" evidence="1">
    <location>
        <begin position="66"/>
        <end position="85"/>
    </location>
</feature>
<dbReference type="Proteomes" id="UP000271974">
    <property type="component" value="Unassembled WGS sequence"/>
</dbReference>
<feature type="compositionally biased region" description="Gly residues" evidence="1">
    <location>
        <begin position="203"/>
        <end position="212"/>
    </location>
</feature>
<feature type="compositionally biased region" description="Polar residues" evidence="1">
    <location>
        <begin position="66"/>
        <end position="75"/>
    </location>
</feature>
<comment type="caution">
    <text evidence="2">The sequence shown here is derived from an EMBL/GenBank/DDBJ whole genome shotgun (WGS) entry which is preliminary data.</text>
</comment>
<dbReference type="AlphaFoldDB" id="A0A3S1AUH0"/>
<dbReference type="OrthoDB" id="10465698at2759"/>
<feature type="compositionally biased region" description="Polar residues" evidence="1">
    <location>
        <begin position="175"/>
        <end position="192"/>
    </location>
</feature>
<feature type="region of interest" description="Disordered" evidence="1">
    <location>
        <begin position="121"/>
        <end position="235"/>
    </location>
</feature>
<proteinExistence type="predicted"/>
<reference evidence="2 3" key="1">
    <citation type="submission" date="2019-01" db="EMBL/GenBank/DDBJ databases">
        <title>A draft genome assembly of the solar-powered sea slug Elysia chlorotica.</title>
        <authorList>
            <person name="Cai H."/>
            <person name="Li Q."/>
            <person name="Fang X."/>
            <person name="Li J."/>
            <person name="Curtis N.E."/>
            <person name="Altenburger A."/>
            <person name="Shibata T."/>
            <person name="Feng M."/>
            <person name="Maeda T."/>
            <person name="Schwartz J.A."/>
            <person name="Shigenobu S."/>
            <person name="Lundholm N."/>
            <person name="Nishiyama T."/>
            <person name="Yang H."/>
            <person name="Hasebe M."/>
            <person name="Li S."/>
            <person name="Pierce S.K."/>
            <person name="Wang J."/>
        </authorList>
    </citation>
    <scope>NUCLEOTIDE SEQUENCE [LARGE SCALE GENOMIC DNA]</scope>
    <source>
        <strain evidence="2">EC2010</strain>
        <tissue evidence="2">Whole organism of an adult</tissue>
    </source>
</reference>
<evidence type="ECO:0000313" key="2">
    <source>
        <dbReference type="EMBL" id="RUS68612.1"/>
    </source>
</evidence>
<evidence type="ECO:0000313" key="3">
    <source>
        <dbReference type="Proteomes" id="UP000271974"/>
    </source>
</evidence>